<feature type="compositionally biased region" description="Acidic residues" evidence="1">
    <location>
        <begin position="57"/>
        <end position="67"/>
    </location>
</feature>
<comment type="caution">
    <text evidence="2">The sequence shown here is derived from an EMBL/GenBank/DDBJ whole genome shotgun (WGS) entry which is preliminary data.</text>
</comment>
<dbReference type="Proteomes" id="UP001066276">
    <property type="component" value="Chromosome 8"/>
</dbReference>
<name>A0AAV7NU05_PLEWA</name>
<evidence type="ECO:0000313" key="2">
    <source>
        <dbReference type="EMBL" id="KAJ1119502.1"/>
    </source>
</evidence>
<accession>A0AAV7NU05</accession>
<proteinExistence type="predicted"/>
<feature type="region of interest" description="Disordered" evidence="1">
    <location>
        <begin position="1"/>
        <end position="86"/>
    </location>
</feature>
<evidence type="ECO:0000256" key="1">
    <source>
        <dbReference type="SAM" id="MobiDB-lite"/>
    </source>
</evidence>
<evidence type="ECO:0000313" key="3">
    <source>
        <dbReference type="Proteomes" id="UP001066276"/>
    </source>
</evidence>
<gene>
    <name evidence="2" type="ORF">NDU88_007687</name>
</gene>
<keyword evidence="3" id="KW-1185">Reference proteome</keyword>
<reference evidence="2" key="1">
    <citation type="journal article" date="2022" name="bioRxiv">
        <title>Sequencing and chromosome-scale assembly of the giantPleurodeles waltlgenome.</title>
        <authorList>
            <person name="Brown T."/>
            <person name="Elewa A."/>
            <person name="Iarovenko S."/>
            <person name="Subramanian E."/>
            <person name="Araus A.J."/>
            <person name="Petzold A."/>
            <person name="Susuki M."/>
            <person name="Suzuki K.-i.T."/>
            <person name="Hayashi T."/>
            <person name="Toyoda A."/>
            <person name="Oliveira C."/>
            <person name="Osipova E."/>
            <person name="Leigh N.D."/>
            <person name="Simon A."/>
            <person name="Yun M.H."/>
        </authorList>
    </citation>
    <scope>NUCLEOTIDE SEQUENCE</scope>
    <source>
        <strain evidence="2">20211129_DDA</strain>
        <tissue evidence="2">Liver</tissue>
    </source>
</reference>
<dbReference type="AlphaFoldDB" id="A0AAV7NU05"/>
<dbReference type="EMBL" id="JANPWB010000012">
    <property type="protein sequence ID" value="KAJ1119502.1"/>
    <property type="molecule type" value="Genomic_DNA"/>
</dbReference>
<sequence length="205" mass="22830">MSGSPRPERKRKSRHNKATRMGSPSPIEMLKERQKAMEAAASLSGSDPGSYKRTQEDLEQSESEQESELSNTSEKTGPDMTPGTSDCIIWKTLSQTPPKEKTSSKMENWRDLHDYGGLHQNLWLALRQRTAELAGGQGPRNPVYFSPLRLGDGVTIYFLFDLGALSTLIDGLNLFPSLHERRSCFCPGDGELGCYMLPVGFYLRG</sequence>
<organism evidence="2 3">
    <name type="scientific">Pleurodeles waltl</name>
    <name type="common">Iberian ribbed newt</name>
    <dbReference type="NCBI Taxonomy" id="8319"/>
    <lineage>
        <taxon>Eukaryota</taxon>
        <taxon>Metazoa</taxon>
        <taxon>Chordata</taxon>
        <taxon>Craniata</taxon>
        <taxon>Vertebrata</taxon>
        <taxon>Euteleostomi</taxon>
        <taxon>Amphibia</taxon>
        <taxon>Batrachia</taxon>
        <taxon>Caudata</taxon>
        <taxon>Salamandroidea</taxon>
        <taxon>Salamandridae</taxon>
        <taxon>Pleurodelinae</taxon>
        <taxon>Pleurodeles</taxon>
    </lineage>
</organism>
<protein>
    <submittedName>
        <fullName evidence="2">Uncharacterized protein</fullName>
    </submittedName>
</protein>
<feature type="compositionally biased region" description="Basic residues" evidence="1">
    <location>
        <begin position="8"/>
        <end position="18"/>
    </location>
</feature>